<accession>A0A2U1F9A9</accession>
<dbReference type="GeneID" id="94551068"/>
<reference evidence="1 2" key="1">
    <citation type="submission" date="2018-04" db="EMBL/GenBank/DDBJ databases">
        <title>Genomic Encyclopedia of Type Strains, Phase IV (KMG-IV): sequencing the most valuable type-strain genomes for metagenomic binning, comparative biology and taxonomic classification.</title>
        <authorList>
            <person name="Goeker M."/>
        </authorList>
    </citation>
    <scope>NUCLEOTIDE SEQUENCE [LARGE SCALE GENOMIC DNA]</scope>
    <source>
        <strain evidence="1 2">DSM 28520</strain>
    </source>
</reference>
<evidence type="ECO:0000313" key="2">
    <source>
        <dbReference type="Proteomes" id="UP000245462"/>
    </source>
</evidence>
<dbReference type="EMBL" id="QEKY01000011">
    <property type="protein sequence ID" value="PVZ08775.1"/>
    <property type="molecule type" value="Genomic_DNA"/>
</dbReference>
<evidence type="ECO:0000313" key="1">
    <source>
        <dbReference type="EMBL" id="PVZ08775.1"/>
    </source>
</evidence>
<proteinExistence type="predicted"/>
<name>A0A2U1F9A9_9PORP</name>
<dbReference type="Proteomes" id="UP000245462">
    <property type="component" value="Unassembled WGS sequence"/>
</dbReference>
<protein>
    <submittedName>
        <fullName evidence="1">Uncharacterized protein</fullName>
    </submittedName>
</protein>
<sequence>MKKNIYSRSLLLLSFFIFNGCLLLGQKVSDKQEDSVTPYPLGTTWYYHSSEKTGMDSPMHYGYIRHRVEKDVQIGEYKAQEVQTIHVDRLGVETALEPYYLYRKGGKAYVVEADTLRLLYDLTAEVGDTIPLPTHPDINYPNFSHIVVKVIEKSTINIDGRDLIRQVYLLSNYFEEGPWPDFGKQIEVIEDLGVLELDALYQVPGPYGIIIDHINPRPVLRCFLSDDFEYKAQFWTGRPCDAFQTITDLATVTITQRISASIRVSSASIKRMPTLRIKSSM</sequence>
<gene>
    <name evidence="1" type="ORF">C7382_11122</name>
</gene>
<organism evidence="1 2">
    <name type="scientific">Porphyromonas loveana</name>
    <dbReference type="NCBI Taxonomy" id="1884669"/>
    <lineage>
        <taxon>Bacteria</taxon>
        <taxon>Pseudomonadati</taxon>
        <taxon>Bacteroidota</taxon>
        <taxon>Bacteroidia</taxon>
        <taxon>Bacteroidales</taxon>
        <taxon>Porphyromonadaceae</taxon>
        <taxon>Porphyromonas</taxon>
    </lineage>
</organism>
<dbReference type="AlphaFoldDB" id="A0A2U1F9A9"/>
<dbReference type="RefSeq" id="WP_243405676.1">
    <property type="nucleotide sequence ID" value="NZ_QEKY01000011.1"/>
</dbReference>
<comment type="caution">
    <text evidence="1">The sequence shown here is derived from an EMBL/GenBank/DDBJ whole genome shotgun (WGS) entry which is preliminary data.</text>
</comment>
<keyword evidence="2" id="KW-1185">Reference proteome</keyword>